<dbReference type="InterPro" id="IPR050204">
    <property type="entry name" value="AraC_XylS_family_regulators"/>
</dbReference>
<dbReference type="RefSeq" id="WP_356957782.1">
    <property type="nucleotide sequence ID" value="NZ_JBEYBD010000011.1"/>
</dbReference>
<dbReference type="Proteomes" id="UP001550628">
    <property type="component" value="Unassembled WGS sequence"/>
</dbReference>
<dbReference type="PROSITE" id="PS01124">
    <property type="entry name" value="HTH_ARAC_FAMILY_2"/>
    <property type="match status" value="1"/>
</dbReference>
<dbReference type="InterPro" id="IPR035418">
    <property type="entry name" value="AraC-bd_2"/>
</dbReference>
<comment type="caution">
    <text evidence="5">The sequence shown here is derived from an EMBL/GenBank/DDBJ whole genome shotgun (WGS) entry which is preliminary data.</text>
</comment>
<evidence type="ECO:0000313" key="6">
    <source>
        <dbReference type="Proteomes" id="UP001550628"/>
    </source>
</evidence>
<evidence type="ECO:0000256" key="1">
    <source>
        <dbReference type="ARBA" id="ARBA00023015"/>
    </source>
</evidence>
<reference evidence="5 6" key="1">
    <citation type="submission" date="2024-06" db="EMBL/GenBank/DDBJ databases">
        <title>The Natural Products Discovery Center: Release of the First 8490 Sequenced Strains for Exploring Actinobacteria Biosynthetic Diversity.</title>
        <authorList>
            <person name="Kalkreuter E."/>
            <person name="Kautsar S.A."/>
            <person name="Yang D."/>
            <person name="Bader C.D."/>
            <person name="Teijaro C.N."/>
            <person name="Fluegel L."/>
            <person name="Davis C.M."/>
            <person name="Simpson J.R."/>
            <person name="Lauterbach L."/>
            <person name="Steele A.D."/>
            <person name="Gui C."/>
            <person name="Meng S."/>
            <person name="Li G."/>
            <person name="Viehrig K."/>
            <person name="Ye F."/>
            <person name="Su P."/>
            <person name="Kiefer A.F."/>
            <person name="Nichols A."/>
            <person name="Cepeda A.J."/>
            <person name="Yan W."/>
            <person name="Fan B."/>
            <person name="Jiang Y."/>
            <person name="Adhikari A."/>
            <person name="Zheng C.-J."/>
            <person name="Schuster L."/>
            <person name="Cowan T.M."/>
            <person name="Smanski M.J."/>
            <person name="Chevrette M.G."/>
            <person name="De Carvalho L.P.S."/>
            <person name="Shen B."/>
        </authorList>
    </citation>
    <scope>NUCLEOTIDE SEQUENCE [LARGE SCALE GENOMIC DNA]</scope>
    <source>
        <strain evidence="5 6">NPDC019708</strain>
    </source>
</reference>
<dbReference type="Pfam" id="PF12833">
    <property type="entry name" value="HTH_18"/>
    <property type="match status" value="1"/>
</dbReference>
<dbReference type="Gene3D" id="1.10.10.60">
    <property type="entry name" value="Homeodomain-like"/>
    <property type="match status" value="1"/>
</dbReference>
<keyword evidence="2" id="KW-0238">DNA-binding</keyword>
<evidence type="ECO:0000259" key="4">
    <source>
        <dbReference type="PROSITE" id="PS01124"/>
    </source>
</evidence>
<keyword evidence="3" id="KW-0804">Transcription</keyword>
<protein>
    <submittedName>
        <fullName evidence="5">AraC family transcriptional regulator</fullName>
    </submittedName>
</protein>
<name>A0ABV2WRA3_9NOCA</name>
<keyword evidence="6" id="KW-1185">Reference proteome</keyword>
<evidence type="ECO:0000313" key="5">
    <source>
        <dbReference type="EMBL" id="MEU1953382.1"/>
    </source>
</evidence>
<sequence length="311" mass="35531">MDPEYQWATDLAADSETGADRMERWDYYLRSRQGPFGLRFGADSAEFEWSAIAQQLGERQIVRFDTGPVDYSRSENEVQSDRADHRLMMPKSGGFKIAQGDSAEIVGPNEIAFVHWRMPVRLLHKEPLDALIMTVPEEAIDPDRAKNAPLALDMRKPLMRSLVNRLSELHDSYEDWVAEDYTVAYDSALDLLNWALNPPRPEVPRDHAYVAATAREFMERHADNRRLTPDAVAVHCEVSKRTLHTALTDTLGLAPAELLRKIRLDRARKRLVRHGLGHMQRVARLAGYSRPSGFREAFTRQYGHPPEELFG</sequence>
<dbReference type="PROSITE" id="PS00041">
    <property type="entry name" value="HTH_ARAC_FAMILY_1"/>
    <property type="match status" value="1"/>
</dbReference>
<keyword evidence="1" id="KW-0805">Transcription regulation</keyword>
<dbReference type="InterPro" id="IPR009057">
    <property type="entry name" value="Homeodomain-like_sf"/>
</dbReference>
<gene>
    <name evidence="5" type="ORF">ABZ510_16080</name>
</gene>
<organism evidence="5 6">
    <name type="scientific">Nocardia rhamnosiphila</name>
    <dbReference type="NCBI Taxonomy" id="426716"/>
    <lineage>
        <taxon>Bacteria</taxon>
        <taxon>Bacillati</taxon>
        <taxon>Actinomycetota</taxon>
        <taxon>Actinomycetes</taxon>
        <taxon>Mycobacteriales</taxon>
        <taxon>Nocardiaceae</taxon>
        <taxon>Nocardia</taxon>
    </lineage>
</organism>
<feature type="domain" description="HTH araC/xylS-type" evidence="4">
    <location>
        <begin position="212"/>
        <end position="311"/>
    </location>
</feature>
<dbReference type="SMART" id="SM00342">
    <property type="entry name" value="HTH_ARAC"/>
    <property type="match status" value="1"/>
</dbReference>
<evidence type="ECO:0000256" key="2">
    <source>
        <dbReference type="ARBA" id="ARBA00023125"/>
    </source>
</evidence>
<dbReference type="InterPro" id="IPR018062">
    <property type="entry name" value="HTH_AraC-typ_CS"/>
</dbReference>
<dbReference type="InterPro" id="IPR018060">
    <property type="entry name" value="HTH_AraC"/>
</dbReference>
<accession>A0ABV2WRA3</accession>
<dbReference type="EMBL" id="JBEYBF010000010">
    <property type="protein sequence ID" value="MEU1953382.1"/>
    <property type="molecule type" value="Genomic_DNA"/>
</dbReference>
<evidence type="ECO:0000256" key="3">
    <source>
        <dbReference type="ARBA" id="ARBA00023163"/>
    </source>
</evidence>
<proteinExistence type="predicted"/>
<dbReference type="SUPFAM" id="SSF46689">
    <property type="entry name" value="Homeodomain-like"/>
    <property type="match status" value="1"/>
</dbReference>
<dbReference type="PANTHER" id="PTHR46796">
    <property type="entry name" value="HTH-TYPE TRANSCRIPTIONAL ACTIVATOR RHAS-RELATED"/>
    <property type="match status" value="1"/>
</dbReference>
<dbReference type="Pfam" id="PF14525">
    <property type="entry name" value="AraC_binding_2"/>
    <property type="match status" value="1"/>
</dbReference>